<reference evidence="2 3" key="1">
    <citation type="journal article" date="2018" name="PLoS Genet.">
        <title>Population sequencing reveals clonal diversity and ancestral inbreeding in the grapevine cultivar Chardonnay.</title>
        <authorList>
            <person name="Roach M.J."/>
            <person name="Johnson D.L."/>
            <person name="Bohlmann J."/>
            <person name="van Vuuren H.J."/>
            <person name="Jones S.J."/>
            <person name="Pretorius I.S."/>
            <person name="Schmidt S.A."/>
            <person name="Borneman A.R."/>
        </authorList>
    </citation>
    <scope>NUCLEOTIDE SEQUENCE [LARGE SCALE GENOMIC DNA]</scope>
    <source>
        <strain evidence="3">cv. Chardonnay</strain>
        <tissue evidence="2">Leaf</tissue>
    </source>
</reference>
<name>A0A438D424_VITVI</name>
<dbReference type="EMBL" id="QGNW01001809">
    <property type="protein sequence ID" value="RVW30162.1"/>
    <property type="molecule type" value="Genomic_DNA"/>
</dbReference>
<dbReference type="AlphaFoldDB" id="A0A438D424"/>
<evidence type="ECO:0000313" key="3">
    <source>
        <dbReference type="Proteomes" id="UP000288805"/>
    </source>
</evidence>
<gene>
    <name evidence="2" type="ORF">CK203_083233</name>
</gene>
<feature type="region of interest" description="Disordered" evidence="1">
    <location>
        <begin position="1"/>
        <end position="27"/>
    </location>
</feature>
<dbReference type="Proteomes" id="UP000288805">
    <property type="component" value="Unassembled WGS sequence"/>
</dbReference>
<feature type="compositionally biased region" description="Polar residues" evidence="1">
    <location>
        <begin position="9"/>
        <end position="23"/>
    </location>
</feature>
<comment type="caution">
    <text evidence="2">The sequence shown here is derived from an EMBL/GenBank/DDBJ whole genome shotgun (WGS) entry which is preliminary data.</text>
</comment>
<protein>
    <submittedName>
        <fullName evidence="2">Uncharacterized protein</fullName>
    </submittedName>
</protein>
<proteinExistence type="predicted"/>
<evidence type="ECO:0000256" key="1">
    <source>
        <dbReference type="SAM" id="MobiDB-lite"/>
    </source>
</evidence>
<evidence type="ECO:0000313" key="2">
    <source>
        <dbReference type="EMBL" id="RVW30162.1"/>
    </source>
</evidence>
<accession>A0A438D424</accession>
<sequence>MGSEMNLHKFSSSEHSNPNSLTTAAASAQPAAILPKLNWPPLLGKPPLLHRGIVIQR</sequence>
<organism evidence="2 3">
    <name type="scientific">Vitis vinifera</name>
    <name type="common">Grape</name>
    <dbReference type="NCBI Taxonomy" id="29760"/>
    <lineage>
        <taxon>Eukaryota</taxon>
        <taxon>Viridiplantae</taxon>
        <taxon>Streptophyta</taxon>
        <taxon>Embryophyta</taxon>
        <taxon>Tracheophyta</taxon>
        <taxon>Spermatophyta</taxon>
        <taxon>Magnoliopsida</taxon>
        <taxon>eudicotyledons</taxon>
        <taxon>Gunneridae</taxon>
        <taxon>Pentapetalae</taxon>
        <taxon>rosids</taxon>
        <taxon>Vitales</taxon>
        <taxon>Vitaceae</taxon>
        <taxon>Viteae</taxon>
        <taxon>Vitis</taxon>
    </lineage>
</organism>